<reference evidence="2 3" key="1">
    <citation type="journal article" date="2021" name="Elife">
        <title>Chloroplast acquisition without the gene transfer in kleptoplastic sea slugs, Plakobranchus ocellatus.</title>
        <authorList>
            <person name="Maeda T."/>
            <person name="Takahashi S."/>
            <person name="Yoshida T."/>
            <person name="Shimamura S."/>
            <person name="Takaki Y."/>
            <person name="Nagai Y."/>
            <person name="Toyoda A."/>
            <person name="Suzuki Y."/>
            <person name="Arimoto A."/>
            <person name="Ishii H."/>
            <person name="Satoh N."/>
            <person name="Nishiyama T."/>
            <person name="Hasebe M."/>
            <person name="Maruyama T."/>
            <person name="Minagawa J."/>
            <person name="Obokata J."/>
            <person name="Shigenobu S."/>
        </authorList>
    </citation>
    <scope>NUCLEOTIDE SEQUENCE [LARGE SCALE GENOMIC DNA]</scope>
</reference>
<feature type="region of interest" description="Disordered" evidence="1">
    <location>
        <begin position="81"/>
        <end position="138"/>
    </location>
</feature>
<sequence>MRCMHLRKLHSYKIALVTFMRMFQISSDSVYRCDIRDKGSVQNEVRTFLDRQAAKSERQNDRRCILVHGLPLTIPVVMDIPPEQGDLRLSGPPSGQDDDDGARTRNRRVPADLRADSLTTEPLTPKLFGPRQIRTRAK</sequence>
<evidence type="ECO:0000313" key="3">
    <source>
        <dbReference type="Proteomes" id="UP000735302"/>
    </source>
</evidence>
<evidence type="ECO:0000256" key="1">
    <source>
        <dbReference type="SAM" id="MobiDB-lite"/>
    </source>
</evidence>
<gene>
    <name evidence="2" type="ORF">PoB_003967500</name>
</gene>
<organism evidence="2 3">
    <name type="scientific">Plakobranchus ocellatus</name>
    <dbReference type="NCBI Taxonomy" id="259542"/>
    <lineage>
        <taxon>Eukaryota</taxon>
        <taxon>Metazoa</taxon>
        <taxon>Spiralia</taxon>
        <taxon>Lophotrochozoa</taxon>
        <taxon>Mollusca</taxon>
        <taxon>Gastropoda</taxon>
        <taxon>Heterobranchia</taxon>
        <taxon>Euthyneura</taxon>
        <taxon>Panpulmonata</taxon>
        <taxon>Sacoglossa</taxon>
        <taxon>Placobranchoidea</taxon>
        <taxon>Plakobranchidae</taxon>
        <taxon>Plakobranchus</taxon>
    </lineage>
</organism>
<name>A0AAV4B261_9GAST</name>
<dbReference type="Proteomes" id="UP000735302">
    <property type="component" value="Unassembled WGS sequence"/>
</dbReference>
<keyword evidence="3" id="KW-1185">Reference proteome</keyword>
<dbReference type="AlphaFoldDB" id="A0AAV4B261"/>
<accession>A0AAV4B261</accession>
<comment type="caution">
    <text evidence="2">The sequence shown here is derived from an EMBL/GenBank/DDBJ whole genome shotgun (WGS) entry which is preliminary data.</text>
</comment>
<dbReference type="EMBL" id="BLXT01004479">
    <property type="protein sequence ID" value="GFO13170.1"/>
    <property type="molecule type" value="Genomic_DNA"/>
</dbReference>
<evidence type="ECO:0000313" key="2">
    <source>
        <dbReference type="EMBL" id="GFO13170.1"/>
    </source>
</evidence>
<protein>
    <submittedName>
        <fullName evidence="2">Uncharacterized protein</fullName>
    </submittedName>
</protein>
<proteinExistence type="predicted"/>